<dbReference type="Pfam" id="PF13439">
    <property type="entry name" value="Glyco_transf_4"/>
    <property type="match status" value="1"/>
</dbReference>
<dbReference type="Proteomes" id="UP000317315">
    <property type="component" value="Unassembled WGS sequence"/>
</dbReference>
<dbReference type="Pfam" id="PF00534">
    <property type="entry name" value="Glycos_transf_1"/>
    <property type="match status" value="1"/>
</dbReference>
<dbReference type="PANTHER" id="PTHR12526">
    <property type="entry name" value="GLYCOSYLTRANSFERASE"/>
    <property type="match status" value="1"/>
</dbReference>
<evidence type="ECO:0000259" key="1">
    <source>
        <dbReference type="Pfam" id="PF00534"/>
    </source>
</evidence>
<keyword evidence="3" id="KW-0808">Transferase</keyword>
<dbReference type="Gene3D" id="3.40.50.2000">
    <property type="entry name" value="Glycogen Phosphorylase B"/>
    <property type="match status" value="2"/>
</dbReference>
<dbReference type="RefSeq" id="WP_185954229.1">
    <property type="nucleotide sequence ID" value="NZ_FXTM01000007.1"/>
</dbReference>
<protein>
    <submittedName>
        <fullName evidence="3">UDP-glucose:(Heptosyl)LPS alpha-1,3-glucosyltransferase</fullName>
    </submittedName>
</protein>
<proteinExistence type="predicted"/>
<dbReference type="CDD" id="cd03801">
    <property type="entry name" value="GT4_PimA-like"/>
    <property type="match status" value="1"/>
</dbReference>
<reference evidence="3 4" key="1">
    <citation type="submission" date="2017-05" db="EMBL/GenBank/DDBJ databases">
        <authorList>
            <person name="Varghese N."/>
            <person name="Submissions S."/>
        </authorList>
    </citation>
    <scope>NUCLEOTIDE SEQUENCE [LARGE SCALE GENOMIC DNA]</scope>
    <source>
        <strain evidence="3 4">DSM 16304</strain>
    </source>
</reference>
<dbReference type="InterPro" id="IPR028098">
    <property type="entry name" value="Glyco_trans_4-like_N"/>
</dbReference>
<name>A0A521BT86_9BACT</name>
<sequence>MKIRVIIGKFSQYGGAESIAFRFSKFLYQSGLLEEVLCFKREESDFSGKVVELPVLKLGRFLKAYSFNYLVNKYLQEKENQNTVNFSFNRVQNCHVFRAGGGTHLGFLKKSIEAYRGLDRIKKRFTRFLNPINVYMPTLEKKILLSSKRIIAISEQVKEEIKEYYGDTFQRKVSVIPNSVDTNRFNSNYRKLNKQRLRKNLNISKEIFVIGFASSNFKLKGLNHIIEALKKLPNNVHLIVAGGRNPRKYLKLAESLKVRERVHFLGKIRRMEDFYTVIDCLAHPSFYDSFGNVVTEALSMHVPVIVSKNTGSKDFVVSGKNGFLLNAINSNELAKCIMKTMNFKPDFSVNKFLDDKKMFQLYIKEAEKSLLIK</sequence>
<dbReference type="AlphaFoldDB" id="A0A521BT86"/>
<dbReference type="InterPro" id="IPR001296">
    <property type="entry name" value="Glyco_trans_1"/>
</dbReference>
<organism evidence="3 4">
    <name type="scientific">Balnearium lithotrophicum</name>
    <dbReference type="NCBI Taxonomy" id="223788"/>
    <lineage>
        <taxon>Bacteria</taxon>
        <taxon>Pseudomonadati</taxon>
        <taxon>Aquificota</taxon>
        <taxon>Aquificia</taxon>
        <taxon>Desulfurobacteriales</taxon>
        <taxon>Desulfurobacteriaceae</taxon>
        <taxon>Balnearium</taxon>
    </lineage>
</organism>
<evidence type="ECO:0000313" key="3">
    <source>
        <dbReference type="EMBL" id="SMO50368.1"/>
    </source>
</evidence>
<accession>A0A521BT86</accession>
<feature type="domain" description="Glycosyltransferase subfamily 4-like N-terminal" evidence="2">
    <location>
        <begin position="13"/>
        <end position="184"/>
    </location>
</feature>
<evidence type="ECO:0000259" key="2">
    <source>
        <dbReference type="Pfam" id="PF13439"/>
    </source>
</evidence>
<dbReference type="SUPFAM" id="SSF53756">
    <property type="entry name" value="UDP-Glycosyltransferase/glycogen phosphorylase"/>
    <property type="match status" value="1"/>
</dbReference>
<dbReference type="GO" id="GO:0016757">
    <property type="term" value="F:glycosyltransferase activity"/>
    <property type="evidence" value="ECO:0007669"/>
    <property type="project" value="InterPro"/>
</dbReference>
<evidence type="ECO:0000313" key="4">
    <source>
        <dbReference type="Proteomes" id="UP000317315"/>
    </source>
</evidence>
<gene>
    <name evidence="3" type="ORF">SAMN06269117_10771</name>
</gene>
<dbReference type="EMBL" id="FXTM01000007">
    <property type="protein sequence ID" value="SMO50368.1"/>
    <property type="molecule type" value="Genomic_DNA"/>
</dbReference>
<feature type="domain" description="Glycosyl transferase family 1" evidence="1">
    <location>
        <begin position="194"/>
        <end position="341"/>
    </location>
</feature>
<keyword evidence="4" id="KW-1185">Reference proteome</keyword>